<organism evidence="1 2">
    <name type="scientific">candidate division TA06 bacterium</name>
    <dbReference type="NCBI Taxonomy" id="2250710"/>
    <lineage>
        <taxon>Bacteria</taxon>
        <taxon>Bacteria division TA06</taxon>
    </lineage>
</organism>
<evidence type="ECO:0000313" key="2">
    <source>
        <dbReference type="Proteomes" id="UP000736328"/>
    </source>
</evidence>
<dbReference type="Gene3D" id="1.25.40.10">
    <property type="entry name" value="Tetratricopeptide repeat domain"/>
    <property type="match status" value="1"/>
</dbReference>
<accession>A0A933MH30</accession>
<proteinExistence type="predicted"/>
<dbReference type="EMBL" id="JACQXR010000001">
    <property type="protein sequence ID" value="MBI4725612.1"/>
    <property type="molecule type" value="Genomic_DNA"/>
</dbReference>
<reference evidence="1" key="1">
    <citation type="submission" date="2020-07" db="EMBL/GenBank/DDBJ databases">
        <title>Huge and variable diversity of episymbiotic CPR bacteria and DPANN archaea in groundwater ecosystems.</title>
        <authorList>
            <person name="He C.Y."/>
            <person name="Keren R."/>
            <person name="Whittaker M."/>
            <person name="Farag I.F."/>
            <person name="Doudna J."/>
            <person name="Cate J.H.D."/>
            <person name="Banfield J.F."/>
        </authorList>
    </citation>
    <scope>NUCLEOTIDE SEQUENCE</scope>
    <source>
        <strain evidence="1">NC_groundwater_1520_Pr4_B-0.1um_53_5</strain>
    </source>
</reference>
<comment type="caution">
    <text evidence="1">The sequence shown here is derived from an EMBL/GenBank/DDBJ whole genome shotgun (WGS) entry which is preliminary data.</text>
</comment>
<dbReference type="Pfam" id="PF13424">
    <property type="entry name" value="TPR_12"/>
    <property type="match status" value="1"/>
</dbReference>
<dbReference type="AlphaFoldDB" id="A0A933MH30"/>
<dbReference type="Proteomes" id="UP000736328">
    <property type="component" value="Unassembled WGS sequence"/>
</dbReference>
<evidence type="ECO:0000313" key="1">
    <source>
        <dbReference type="EMBL" id="MBI4725612.1"/>
    </source>
</evidence>
<gene>
    <name evidence="1" type="ORF">HY768_00030</name>
</gene>
<protein>
    <submittedName>
        <fullName evidence="1">Tetratricopeptide repeat protein</fullName>
    </submittedName>
</protein>
<dbReference type="SUPFAM" id="SSF48452">
    <property type="entry name" value="TPR-like"/>
    <property type="match status" value="1"/>
</dbReference>
<sequence>MEFDNNRHKYKVARLWLAGQDTEAAGGYWPFALLNKKADLLQTLGDWENAEMVYQSNVAWLENAGQLGYLTETQNRLAQLLTNMGNYEAAFELFRKSGEDPNQEP</sequence>
<name>A0A933MH30_UNCT6</name>
<dbReference type="InterPro" id="IPR011990">
    <property type="entry name" value="TPR-like_helical_dom_sf"/>
</dbReference>